<keyword evidence="2" id="KW-1185">Reference proteome</keyword>
<protein>
    <submittedName>
        <fullName evidence="1">Uncharacterized protein</fullName>
    </submittedName>
</protein>
<dbReference type="KEGG" id="afri:E3E15_00490"/>
<organism evidence="1 2">
    <name type="scientific">Allofrancisella frigidaquae</name>
    <dbReference type="NCBI Taxonomy" id="1085644"/>
    <lineage>
        <taxon>Bacteria</taxon>
        <taxon>Pseudomonadati</taxon>
        <taxon>Pseudomonadota</taxon>
        <taxon>Gammaproteobacteria</taxon>
        <taxon>Thiotrichales</taxon>
        <taxon>Francisellaceae</taxon>
        <taxon>Allofrancisella</taxon>
    </lineage>
</organism>
<sequence length="312" mass="36339">MLYHSKFQFILNSIRLESPNNVDQDRSLANLFLKTINPLYGWANKAYDGHCSNCAFNVYMFLSGFKLNRSFMDNDNEFMPISTFIYNGLYSGATSQLQLEKDGPINKYKMDQGEGYRKILGYHRLQADYAVYLHCIKYETNCVIVSIAEGTHWYAAFYDGCRTWFIDAQTGKGFNLYDEHDDLQRMPTIDTNRFKKGKDNEYSRFGSTLTFISFSNEQLVEFLNKNPRLAQLYSPQVQPIKPGVNSTTRPLSFPEYVNSQNKQNPRNADYSYRYQYGKPKDDFAIFNKPISATFKSDCAPIMRKSKDDYFDY</sequence>
<dbReference type="AlphaFoldDB" id="A0A6M3HRN2"/>
<dbReference type="Pfam" id="PF21435">
    <property type="entry name" value="Gln_amidase_like"/>
    <property type="match status" value="1"/>
</dbReference>
<name>A0A6M3HRN2_9GAMM</name>
<accession>A0A6M3HRN2</accession>
<evidence type="ECO:0000313" key="1">
    <source>
        <dbReference type="EMBL" id="QIV93914.1"/>
    </source>
</evidence>
<dbReference type="Gene3D" id="3.90.70.140">
    <property type="match status" value="1"/>
</dbReference>
<evidence type="ECO:0000313" key="2">
    <source>
        <dbReference type="Proteomes" id="UP000503320"/>
    </source>
</evidence>
<gene>
    <name evidence="1" type="ORF">E3E15_00490</name>
</gene>
<dbReference type="RefSeq" id="WP_172106192.1">
    <property type="nucleotide sequence ID" value="NZ_CP038017.1"/>
</dbReference>
<proteinExistence type="predicted"/>
<dbReference type="EMBL" id="CP038017">
    <property type="protein sequence ID" value="QIV93914.1"/>
    <property type="molecule type" value="Genomic_DNA"/>
</dbReference>
<reference evidence="1 2" key="1">
    <citation type="submission" date="2019-03" db="EMBL/GenBank/DDBJ databases">
        <title>Complete Genome Sequence of Allofrancisella frigidaquae Strain SYSU 10HL1970 Isolated from Water-Cooling Systems in China.</title>
        <authorList>
            <person name="Ohrman C."/>
            <person name="Uneklint I."/>
            <person name="Sjodin A."/>
        </authorList>
    </citation>
    <scope>NUCLEOTIDE SEQUENCE [LARGE SCALE GENOMIC DNA]</scope>
    <source>
        <strain evidence="1 2">SYSU 10HL1970</strain>
    </source>
</reference>
<dbReference type="Proteomes" id="UP000503320">
    <property type="component" value="Chromosome"/>
</dbReference>
<dbReference type="InterPro" id="IPR049307">
    <property type="entry name" value="OspI-like"/>
</dbReference>
<dbReference type="InterPro" id="IPR049308">
    <property type="entry name" value="OspI-like_sf"/>
</dbReference>